<evidence type="ECO:0000313" key="1">
    <source>
        <dbReference type="EMBL" id="KJF18776.1"/>
    </source>
</evidence>
<sequence>MKGAELVEARFGSELVGGVRTAIDDLYANFANTGAQGPVAYASQMIIDHPELDEKSLRADSVVEVRTFYTRLNLSVT</sequence>
<proteinExistence type="predicted"/>
<dbReference type="AlphaFoldDB" id="A0A0D8HNR6"/>
<organism evidence="1 2">
    <name type="scientific">Acidithrix ferrooxidans</name>
    <dbReference type="NCBI Taxonomy" id="1280514"/>
    <lineage>
        <taxon>Bacteria</taxon>
        <taxon>Bacillati</taxon>
        <taxon>Actinomycetota</taxon>
        <taxon>Acidimicrobiia</taxon>
        <taxon>Acidimicrobiales</taxon>
        <taxon>Acidimicrobiaceae</taxon>
        <taxon>Acidithrix</taxon>
    </lineage>
</organism>
<dbReference type="Proteomes" id="UP000032360">
    <property type="component" value="Unassembled WGS sequence"/>
</dbReference>
<keyword evidence="2" id="KW-1185">Reference proteome</keyword>
<protein>
    <submittedName>
        <fullName evidence="1">Uncharacterized protein</fullName>
    </submittedName>
</protein>
<reference evidence="1 2" key="1">
    <citation type="submission" date="2015-01" db="EMBL/GenBank/DDBJ databases">
        <title>Draft genome of the acidophilic iron oxidizer Acidithrix ferrooxidans strain Py-F3.</title>
        <authorList>
            <person name="Poehlein A."/>
            <person name="Eisen S."/>
            <person name="Schloemann M."/>
            <person name="Johnson B.D."/>
            <person name="Daniel R."/>
            <person name="Muehling M."/>
        </authorList>
    </citation>
    <scope>NUCLEOTIDE SEQUENCE [LARGE SCALE GENOMIC DNA]</scope>
    <source>
        <strain evidence="1 2">Py-F3</strain>
    </source>
</reference>
<evidence type="ECO:0000313" key="2">
    <source>
        <dbReference type="Proteomes" id="UP000032360"/>
    </source>
</evidence>
<dbReference type="STRING" id="1280514.AXFE_03850"/>
<dbReference type="RefSeq" id="WP_152625798.1">
    <property type="nucleotide sequence ID" value="NZ_JXYS01000007.1"/>
</dbReference>
<accession>A0A0D8HNR6</accession>
<dbReference type="EMBL" id="JXYS01000007">
    <property type="protein sequence ID" value="KJF18776.1"/>
    <property type="molecule type" value="Genomic_DNA"/>
</dbReference>
<gene>
    <name evidence="1" type="ORF">AXFE_03850</name>
</gene>
<name>A0A0D8HNR6_9ACTN</name>
<comment type="caution">
    <text evidence="1">The sequence shown here is derived from an EMBL/GenBank/DDBJ whole genome shotgun (WGS) entry which is preliminary data.</text>
</comment>